<sequence>MEIGLLALINQWLGFFSVRSKIRGRVYTIIGTLANFYLLYVAIRLISNGRLRGWLILAVFLLLLYFSILNLIYYFTDKTVAWDISPWIDRLLGGQDRSEENKTVTMPANGLYSRDQVLSAVISIDQYQAENLNNIYHRLNDAGLISDNYNSLSKSEIRRYLESHQTMPANFPGTLLPFFDLKYSPAGLIIYGGVNQMNSYPIGLITKVGLQDAIVALQEYRLSLASVVLLSPENYTLDPQNHRLKEIVLPCSLQAEVAYKRRTDSVK</sequence>
<name>A0ABR4XT28_9LACO</name>
<gene>
    <name evidence="2" type="ORF">Q757_01075</name>
</gene>
<organism evidence="2 3">
    <name type="scientific">Oenococcus alcoholitolerans</name>
    <dbReference type="NCBI Taxonomy" id="931074"/>
    <lineage>
        <taxon>Bacteria</taxon>
        <taxon>Bacillati</taxon>
        <taxon>Bacillota</taxon>
        <taxon>Bacilli</taxon>
        <taxon>Lactobacillales</taxon>
        <taxon>Lactobacillaceae</taxon>
        <taxon>Oenococcus</taxon>
    </lineage>
</organism>
<feature type="transmembrane region" description="Helical" evidence="1">
    <location>
        <begin position="26"/>
        <end position="47"/>
    </location>
</feature>
<keyword evidence="1" id="KW-1133">Transmembrane helix</keyword>
<accession>A0ABR4XT28</accession>
<dbReference type="InterPro" id="IPR046503">
    <property type="entry name" value="DUF6681"/>
</dbReference>
<comment type="caution">
    <text evidence="2">The sequence shown here is derived from an EMBL/GenBank/DDBJ whole genome shotgun (WGS) entry which is preliminary data.</text>
</comment>
<evidence type="ECO:0000256" key="1">
    <source>
        <dbReference type="SAM" id="Phobius"/>
    </source>
</evidence>
<proteinExistence type="predicted"/>
<reference evidence="2 3" key="1">
    <citation type="journal article" date="2014" name="Antonie Van Leeuwenhoek">
        <title>Oenococcus alcoholitolerans sp. nov., a lactic acid bacteria isolated from cachaca and ethanol fermentation processes.</title>
        <authorList>
            <person name="Badotti F."/>
            <person name="Moreira A.P."/>
            <person name="Tonon L.A."/>
            <person name="de Lucena B.T."/>
            <person name="Gomes Fde C."/>
            <person name="Kruger R."/>
            <person name="Thompson C.C."/>
            <person name="de Morais M.A.Jr."/>
            <person name="Rosa C.A."/>
            <person name="Thompson F.L."/>
        </authorList>
    </citation>
    <scope>NUCLEOTIDE SEQUENCE [LARGE SCALE GENOMIC DNA]</scope>
    <source>
        <strain evidence="2 3">UFRJ-M7.2.18</strain>
    </source>
</reference>
<protein>
    <submittedName>
        <fullName evidence="2">Uncharacterized protein</fullName>
    </submittedName>
</protein>
<dbReference type="Pfam" id="PF20386">
    <property type="entry name" value="DUF6681"/>
    <property type="match status" value="1"/>
</dbReference>
<keyword evidence="1" id="KW-0472">Membrane</keyword>
<keyword evidence="3" id="KW-1185">Reference proteome</keyword>
<evidence type="ECO:0000313" key="3">
    <source>
        <dbReference type="Proteomes" id="UP000030023"/>
    </source>
</evidence>
<keyword evidence="1" id="KW-0812">Transmembrane</keyword>
<dbReference type="Proteomes" id="UP000030023">
    <property type="component" value="Unassembled WGS sequence"/>
</dbReference>
<evidence type="ECO:0000313" key="2">
    <source>
        <dbReference type="EMBL" id="KGO32430.1"/>
    </source>
</evidence>
<dbReference type="EMBL" id="AXCV01000021">
    <property type="protein sequence ID" value="KGO32430.1"/>
    <property type="molecule type" value="Genomic_DNA"/>
</dbReference>
<feature type="transmembrane region" description="Helical" evidence="1">
    <location>
        <begin position="53"/>
        <end position="75"/>
    </location>
</feature>